<feature type="domain" description="EamA" evidence="12">
    <location>
        <begin position="140"/>
        <end position="274"/>
    </location>
</feature>
<evidence type="ECO:0000256" key="5">
    <source>
        <dbReference type="ARBA" id="ARBA00022556"/>
    </source>
</evidence>
<feature type="transmembrane region" description="Helical" evidence="11">
    <location>
        <begin position="202"/>
        <end position="224"/>
    </location>
</feature>
<keyword evidence="2" id="KW-1003">Cell membrane</keyword>
<dbReference type="GO" id="GO:0022857">
    <property type="term" value="F:transmembrane transporter activity"/>
    <property type="evidence" value="ECO:0007669"/>
    <property type="project" value="InterPro"/>
</dbReference>
<dbReference type="Pfam" id="PF00892">
    <property type="entry name" value="EamA"/>
    <property type="match status" value="2"/>
</dbReference>
<evidence type="ECO:0000259" key="12">
    <source>
        <dbReference type="Pfam" id="PF00892"/>
    </source>
</evidence>
<keyword evidence="4" id="KW-0997">Cell inner membrane</keyword>
<evidence type="ECO:0000256" key="9">
    <source>
        <dbReference type="ARBA" id="ARBA00023098"/>
    </source>
</evidence>
<dbReference type="KEGG" id="span:AWL63_20245"/>
<feature type="transmembrane region" description="Helical" evidence="11">
    <location>
        <begin position="90"/>
        <end position="108"/>
    </location>
</feature>
<keyword evidence="8 11" id="KW-1133">Transmembrane helix</keyword>
<dbReference type="PANTHER" id="PTHR30561:SF9">
    <property type="entry name" value="4-AMINO-4-DEOXY-L-ARABINOSE-PHOSPHOUNDECAPRENOL FLIPPASE SUBUNIT ARNF-RELATED"/>
    <property type="match status" value="1"/>
</dbReference>
<gene>
    <name evidence="13" type="ORF">AWL63_20245</name>
</gene>
<evidence type="ECO:0000256" key="1">
    <source>
        <dbReference type="ARBA" id="ARBA00004651"/>
    </source>
</evidence>
<sequence>MIAAVFPVILVAAALHATWNAIIRGGEDRGLMTALVTGSAAAIAVIGLPFLPPPVRQSWPFLAGSAVLSISYYGLVAWTYRVAEMSRTYPLMRGAAPLLVAIASTTILGEPLRWQAWCGVAVICAGILGVAGNPLRSLDKGAGLASLNAVVIAGYTMVDGAGVRHSGTAAAYTLWIFLLTGIPMTSWAIFRRGHAFRVSLGRNWRLGIVGGASTTASYGLALWAMTLVPVAIVAALRETAILFGVLISAVFLKEPVGPGRVIAAVLITAGAALLRAS</sequence>
<proteinExistence type="predicted"/>
<organism evidence="13 14">
    <name type="scientific">Sphingomonas panacis</name>
    <dbReference type="NCBI Taxonomy" id="1560345"/>
    <lineage>
        <taxon>Bacteria</taxon>
        <taxon>Pseudomonadati</taxon>
        <taxon>Pseudomonadota</taxon>
        <taxon>Alphaproteobacteria</taxon>
        <taxon>Sphingomonadales</taxon>
        <taxon>Sphingomonadaceae</taxon>
        <taxon>Sphingomonas</taxon>
    </lineage>
</organism>
<feature type="transmembrane region" description="Helical" evidence="11">
    <location>
        <begin position="58"/>
        <end position="78"/>
    </location>
</feature>
<dbReference type="EMBL" id="CP014168">
    <property type="protein sequence ID" value="AOH85941.1"/>
    <property type="molecule type" value="Genomic_DNA"/>
</dbReference>
<keyword evidence="5" id="KW-0441">Lipid A biosynthesis</keyword>
<evidence type="ECO:0000256" key="8">
    <source>
        <dbReference type="ARBA" id="ARBA00022989"/>
    </source>
</evidence>
<evidence type="ECO:0000256" key="2">
    <source>
        <dbReference type="ARBA" id="ARBA00022475"/>
    </source>
</evidence>
<dbReference type="SUPFAM" id="SSF103481">
    <property type="entry name" value="Multidrug resistance efflux transporter EmrE"/>
    <property type="match status" value="2"/>
</dbReference>
<comment type="subcellular location">
    <subcellularLocation>
        <location evidence="1">Cell membrane</location>
        <topology evidence="1">Multi-pass membrane protein</topology>
    </subcellularLocation>
</comment>
<dbReference type="InterPro" id="IPR000620">
    <property type="entry name" value="EamA_dom"/>
</dbReference>
<dbReference type="OrthoDB" id="9783707at2"/>
<dbReference type="GO" id="GO:0009245">
    <property type="term" value="P:lipid A biosynthetic process"/>
    <property type="evidence" value="ECO:0007669"/>
    <property type="project" value="UniProtKB-KW"/>
</dbReference>
<feature type="transmembrane region" description="Helical" evidence="11">
    <location>
        <begin position="259"/>
        <end position="276"/>
    </location>
</feature>
<dbReference type="GO" id="GO:0005886">
    <property type="term" value="C:plasma membrane"/>
    <property type="evidence" value="ECO:0007669"/>
    <property type="project" value="UniProtKB-SubCell"/>
</dbReference>
<evidence type="ECO:0000256" key="7">
    <source>
        <dbReference type="ARBA" id="ARBA00022985"/>
    </source>
</evidence>
<accession>A0A1B3ZET8</accession>
<evidence type="ECO:0000313" key="13">
    <source>
        <dbReference type="EMBL" id="AOH85941.1"/>
    </source>
</evidence>
<feature type="transmembrane region" description="Helical" evidence="11">
    <location>
        <begin position="169"/>
        <end position="190"/>
    </location>
</feature>
<dbReference type="PANTHER" id="PTHR30561">
    <property type="entry name" value="SMR FAMILY PROTON-DEPENDENT DRUG EFFLUX TRANSPORTER SUGE"/>
    <property type="match status" value="1"/>
</dbReference>
<dbReference type="GO" id="GO:0009103">
    <property type="term" value="P:lipopolysaccharide biosynthetic process"/>
    <property type="evidence" value="ECO:0007669"/>
    <property type="project" value="UniProtKB-KW"/>
</dbReference>
<feature type="transmembrane region" description="Helical" evidence="11">
    <location>
        <begin position="230"/>
        <end position="252"/>
    </location>
</feature>
<name>A0A1B3ZET8_9SPHN</name>
<dbReference type="InterPro" id="IPR000390">
    <property type="entry name" value="Small_drug/metabolite_transptr"/>
</dbReference>
<evidence type="ECO:0000256" key="11">
    <source>
        <dbReference type="SAM" id="Phobius"/>
    </source>
</evidence>
<evidence type="ECO:0000256" key="4">
    <source>
        <dbReference type="ARBA" id="ARBA00022519"/>
    </source>
</evidence>
<dbReference type="Gene3D" id="1.10.3730.20">
    <property type="match status" value="2"/>
</dbReference>
<keyword evidence="3" id="KW-0444">Lipid biosynthesis</keyword>
<protein>
    <recommendedName>
        <fullName evidence="12">EamA domain-containing protein</fullName>
    </recommendedName>
</protein>
<feature type="domain" description="EamA" evidence="12">
    <location>
        <begin position="9"/>
        <end position="130"/>
    </location>
</feature>
<feature type="transmembrane region" description="Helical" evidence="11">
    <location>
        <begin position="114"/>
        <end position="132"/>
    </location>
</feature>
<feature type="transmembrane region" description="Helical" evidence="11">
    <location>
        <begin position="6"/>
        <end position="23"/>
    </location>
</feature>
<feature type="transmembrane region" description="Helical" evidence="11">
    <location>
        <begin position="144"/>
        <end position="163"/>
    </location>
</feature>
<keyword evidence="9" id="KW-0443">Lipid metabolism</keyword>
<dbReference type="RefSeq" id="WP_069206469.1">
    <property type="nucleotide sequence ID" value="NZ_CP014168.1"/>
</dbReference>
<evidence type="ECO:0000256" key="6">
    <source>
        <dbReference type="ARBA" id="ARBA00022692"/>
    </source>
</evidence>
<dbReference type="AlphaFoldDB" id="A0A1B3ZET8"/>
<evidence type="ECO:0000256" key="10">
    <source>
        <dbReference type="ARBA" id="ARBA00023136"/>
    </source>
</evidence>
<evidence type="ECO:0000256" key="3">
    <source>
        <dbReference type="ARBA" id="ARBA00022516"/>
    </source>
</evidence>
<keyword evidence="10 11" id="KW-0472">Membrane</keyword>
<dbReference type="Proteomes" id="UP000094256">
    <property type="component" value="Chromosome"/>
</dbReference>
<keyword evidence="6 11" id="KW-0812">Transmembrane</keyword>
<dbReference type="InterPro" id="IPR037185">
    <property type="entry name" value="EmrE-like"/>
</dbReference>
<keyword evidence="14" id="KW-1185">Reference proteome</keyword>
<feature type="transmembrane region" description="Helical" evidence="11">
    <location>
        <begin position="30"/>
        <end position="52"/>
    </location>
</feature>
<evidence type="ECO:0000313" key="14">
    <source>
        <dbReference type="Proteomes" id="UP000094256"/>
    </source>
</evidence>
<reference evidence="13 14" key="1">
    <citation type="submission" date="2016-01" db="EMBL/GenBank/DDBJ databases">
        <title>Complete genome and mega plasmid sequence of Sphingomonas panacis DCY99 elicits systemic resistance in rice to Xanthomonas oryzae.</title>
        <authorList>
            <person name="Kim Y.J."/>
            <person name="Yang D.C."/>
            <person name="Sing P."/>
        </authorList>
    </citation>
    <scope>NUCLEOTIDE SEQUENCE [LARGE SCALE GENOMIC DNA]</scope>
    <source>
        <strain evidence="13 14">DCY99</strain>
    </source>
</reference>
<keyword evidence="7" id="KW-0448">Lipopolysaccharide biosynthesis</keyword>